<proteinExistence type="predicted"/>
<dbReference type="PANTHER" id="PTHR22603:SF66">
    <property type="entry name" value="ETHANOLAMINE KINASE"/>
    <property type="match status" value="1"/>
</dbReference>
<dbReference type="Proteomes" id="UP000054608">
    <property type="component" value="Unassembled WGS sequence"/>
</dbReference>
<dbReference type="InterPro" id="IPR036047">
    <property type="entry name" value="F-box-like_dom_sf"/>
</dbReference>
<comment type="caution">
    <text evidence="2">The sequence shown here is derived from an EMBL/GenBank/DDBJ whole genome shotgun (WGS) entry which is preliminary data.</text>
</comment>
<dbReference type="SUPFAM" id="SSF56112">
    <property type="entry name" value="Protein kinase-like (PK-like)"/>
    <property type="match status" value="1"/>
</dbReference>
<dbReference type="CDD" id="cd05151">
    <property type="entry name" value="ChoK-like"/>
    <property type="match status" value="1"/>
</dbReference>
<dbReference type="PROSITE" id="PS50181">
    <property type="entry name" value="FBOX"/>
    <property type="match status" value="1"/>
</dbReference>
<feature type="domain" description="F-box" evidence="1">
    <location>
        <begin position="10"/>
        <end position="56"/>
    </location>
</feature>
<accession>A0A0W0XRK2</accession>
<dbReference type="Gene3D" id="3.90.1200.10">
    <property type="match status" value="1"/>
</dbReference>
<protein>
    <submittedName>
        <fullName evidence="2">Choline kinase</fullName>
    </submittedName>
</protein>
<keyword evidence="2" id="KW-0808">Transferase</keyword>
<evidence type="ECO:0000313" key="3">
    <source>
        <dbReference type="Proteomes" id="UP000054608"/>
    </source>
</evidence>
<dbReference type="InterPro" id="IPR011009">
    <property type="entry name" value="Kinase-like_dom_sf"/>
</dbReference>
<dbReference type="Pfam" id="PF01633">
    <property type="entry name" value="Choline_kinase"/>
    <property type="match status" value="1"/>
</dbReference>
<organism evidence="2 3">
    <name type="scientific">Legionella rubrilucens</name>
    <dbReference type="NCBI Taxonomy" id="458"/>
    <lineage>
        <taxon>Bacteria</taxon>
        <taxon>Pseudomonadati</taxon>
        <taxon>Pseudomonadota</taxon>
        <taxon>Gammaproteobacteria</taxon>
        <taxon>Legionellales</taxon>
        <taxon>Legionellaceae</taxon>
        <taxon>Legionella</taxon>
    </lineage>
</organism>
<evidence type="ECO:0000259" key="1">
    <source>
        <dbReference type="PROSITE" id="PS50181"/>
    </source>
</evidence>
<dbReference type="Gene3D" id="1.20.1280.50">
    <property type="match status" value="1"/>
</dbReference>
<dbReference type="STRING" id="458.Lrub_2126"/>
<gene>
    <name evidence="2" type="ORF">Lrub_2126</name>
</gene>
<dbReference type="AlphaFoldDB" id="A0A0W0XRK2"/>
<sequence length="377" mass="43072">MPGECEMKFSFFDQQLPEPLAIYLFSFLDAQTLAKTTQVCKEWNQLAEKTKQTNGLTPLIQHIPRLRAIAPYQLKLKQLSGGMTNLTYVVKQLKRVSTPAERFVLRVPGKNTSSFINRQHEGYNARQTSQLAINVTIEFFNDQDGLQLTRFFESSKPLIPALLKEKHVLENVAGIFRTLHQSHRFSNDIHLFQRNKELLKAIQDKAQLPLPKDLAAVEDSLAKIAAVCGKYKIPLKPCHNDPTPGNFLMSLTSFKLIDWEYSGNNDFLWDLVYFCMEGKLSTEQEKQLLGYYFDKVTPTIEAWFEVYKPLVSWWITLWCWTQLNNKANATATEAYVKLAETSYQATQASLKNPVCLEALALIASDSEKTAFDGLRPF</sequence>
<evidence type="ECO:0000313" key="2">
    <source>
        <dbReference type="EMBL" id="KTD47204.1"/>
    </source>
</evidence>
<dbReference type="PANTHER" id="PTHR22603">
    <property type="entry name" value="CHOLINE/ETHANOALAMINE KINASE"/>
    <property type="match status" value="1"/>
</dbReference>
<reference evidence="2 3" key="1">
    <citation type="submission" date="2015-11" db="EMBL/GenBank/DDBJ databases">
        <title>Genomic analysis of 38 Legionella species identifies large and diverse effector repertoires.</title>
        <authorList>
            <person name="Burstein D."/>
            <person name="Amaro F."/>
            <person name="Zusman T."/>
            <person name="Lifshitz Z."/>
            <person name="Cohen O."/>
            <person name="Gilbert J.A."/>
            <person name="Pupko T."/>
            <person name="Shuman H.A."/>
            <person name="Segal G."/>
        </authorList>
    </citation>
    <scope>NUCLEOTIDE SEQUENCE [LARGE SCALE GENOMIC DNA]</scope>
    <source>
        <strain evidence="2 3">WA-270A-C2</strain>
    </source>
</reference>
<keyword evidence="3" id="KW-1185">Reference proteome</keyword>
<name>A0A0W0XRK2_9GAMM</name>
<dbReference type="EMBL" id="LNYT01000020">
    <property type="protein sequence ID" value="KTD47204.1"/>
    <property type="molecule type" value="Genomic_DNA"/>
</dbReference>
<keyword evidence="2" id="KW-0418">Kinase</keyword>
<dbReference type="SUPFAM" id="SSF81383">
    <property type="entry name" value="F-box domain"/>
    <property type="match status" value="1"/>
</dbReference>
<dbReference type="GO" id="GO:0004305">
    <property type="term" value="F:ethanolamine kinase activity"/>
    <property type="evidence" value="ECO:0007669"/>
    <property type="project" value="TreeGrafter"/>
</dbReference>
<dbReference type="PATRIC" id="fig|458.5.peg.2217"/>
<dbReference type="Pfam" id="PF12937">
    <property type="entry name" value="F-box-like"/>
    <property type="match status" value="1"/>
</dbReference>
<dbReference type="GO" id="GO:0005737">
    <property type="term" value="C:cytoplasm"/>
    <property type="evidence" value="ECO:0007669"/>
    <property type="project" value="TreeGrafter"/>
</dbReference>
<dbReference type="Gene3D" id="3.30.200.20">
    <property type="entry name" value="Phosphorylase Kinase, domain 1"/>
    <property type="match status" value="1"/>
</dbReference>
<dbReference type="InterPro" id="IPR001810">
    <property type="entry name" value="F-box_dom"/>
</dbReference>
<dbReference type="GO" id="GO:0006646">
    <property type="term" value="P:phosphatidylethanolamine biosynthetic process"/>
    <property type="evidence" value="ECO:0007669"/>
    <property type="project" value="TreeGrafter"/>
</dbReference>